<accession>A0A0T6AXN3</accession>
<dbReference type="InterPro" id="IPR050561">
    <property type="entry name" value="PTP"/>
</dbReference>
<dbReference type="OrthoDB" id="6757593at2759"/>
<evidence type="ECO:0000313" key="3">
    <source>
        <dbReference type="EMBL" id="KRT79832.1"/>
    </source>
</evidence>
<dbReference type="InterPro" id="IPR029021">
    <property type="entry name" value="Prot-tyrosine_phosphatase-like"/>
</dbReference>
<dbReference type="InterPro" id="IPR000340">
    <property type="entry name" value="Dual-sp_phosphatase_cat-dom"/>
</dbReference>
<dbReference type="PRINTS" id="PR00700">
    <property type="entry name" value="PRTYPHPHTASE"/>
</dbReference>
<dbReference type="SUPFAM" id="SSF52799">
    <property type="entry name" value="(Phosphotyrosine protein) phosphatases II"/>
    <property type="match status" value="1"/>
</dbReference>
<reference evidence="3 4" key="1">
    <citation type="submission" date="2015-09" db="EMBL/GenBank/DDBJ databases">
        <title>Draft genome of the scarab beetle Oryctes borbonicus.</title>
        <authorList>
            <person name="Meyer J.M."/>
            <person name="Markov G.V."/>
            <person name="Baskaran P."/>
            <person name="Herrmann M."/>
            <person name="Sommer R.J."/>
            <person name="Roedelsperger C."/>
        </authorList>
    </citation>
    <scope>NUCLEOTIDE SEQUENCE [LARGE SCALE GENOMIC DNA]</scope>
    <source>
        <strain evidence="3">OB123</strain>
        <tissue evidence="3">Whole animal</tissue>
    </source>
</reference>
<dbReference type="PROSITE" id="PS00383">
    <property type="entry name" value="TYR_PHOSPHATASE_1"/>
    <property type="match status" value="1"/>
</dbReference>
<dbReference type="InterPro" id="IPR000242">
    <property type="entry name" value="PTP_cat"/>
</dbReference>
<feature type="region of interest" description="Disordered" evidence="1">
    <location>
        <begin position="214"/>
        <end position="243"/>
    </location>
</feature>
<dbReference type="EMBL" id="LJIG01022577">
    <property type="protein sequence ID" value="KRT79832.1"/>
    <property type="molecule type" value="Genomic_DNA"/>
</dbReference>
<dbReference type="SMART" id="SM00404">
    <property type="entry name" value="PTPc_motif"/>
    <property type="match status" value="1"/>
</dbReference>
<evidence type="ECO:0000256" key="1">
    <source>
        <dbReference type="SAM" id="MobiDB-lite"/>
    </source>
</evidence>
<dbReference type="GO" id="GO:0009653">
    <property type="term" value="P:anatomical structure morphogenesis"/>
    <property type="evidence" value="ECO:0007669"/>
    <property type="project" value="UniProtKB-ARBA"/>
</dbReference>
<organism evidence="3 4">
    <name type="scientific">Oryctes borbonicus</name>
    <dbReference type="NCBI Taxonomy" id="1629725"/>
    <lineage>
        <taxon>Eukaryota</taxon>
        <taxon>Metazoa</taxon>
        <taxon>Ecdysozoa</taxon>
        <taxon>Arthropoda</taxon>
        <taxon>Hexapoda</taxon>
        <taxon>Insecta</taxon>
        <taxon>Pterygota</taxon>
        <taxon>Neoptera</taxon>
        <taxon>Endopterygota</taxon>
        <taxon>Coleoptera</taxon>
        <taxon>Polyphaga</taxon>
        <taxon>Scarabaeiformia</taxon>
        <taxon>Scarabaeidae</taxon>
        <taxon>Dynastinae</taxon>
        <taxon>Oryctes</taxon>
    </lineage>
</organism>
<dbReference type="PANTHER" id="PTHR23339">
    <property type="entry name" value="TYROSINE SPECIFIC PROTEIN PHOSPHATASE AND DUAL SPECIFICITY PROTEIN PHOSPHATASE"/>
    <property type="match status" value="1"/>
</dbReference>
<feature type="non-terminal residue" evidence="3">
    <location>
        <position position="291"/>
    </location>
</feature>
<dbReference type="InterPro" id="IPR000387">
    <property type="entry name" value="Tyr_Pase_dom"/>
</dbReference>
<dbReference type="Pfam" id="PF00782">
    <property type="entry name" value="DSPc"/>
    <property type="match status" value="1"/>
</dbReference>
<evidence type="ECO:0000313" key="4">
    <source>
        <dbReference type="Proteomes" id="UP000051574"/>
    </source>
</evidence>
<protein>
    <recommendedName>
        <fullName evidence="2">Tyrosine specific protein phosphatases domain-containing protein</fullName>
    </recommendedName>
</protein>
<dbReference type="Proteomes" id="UP000051574">
    <property type="component" value="Unassembled WGS sequence"/>
</dbReference>
<dbReference type="InterPro" id="IPR003595">
    <property type="entry name" value="Tyr_Pase_cat"/>
</dbReference>
<dbReference type="GO" id="GO:0048666">
    <property type="term" value="P:neuron development"/>
    <property type="evidence" value="ECO:0007669"/>
    <property type="project" value="UniProtKB-ARBA"/>
</dbReference>
<name>A0A0T6AXN3_9SCAR</name>
<gene>
    <name evidence="3" type="ORF">AMK59_6786</name>
</gene>
<dbReference type="Gene3D" id="3.90.190.10">
    <property type="entry name" value="Protein tyrosine phosphatase superfamily"/>
    <property type="match status" value="1"/>
</dbReference>
<comment type="caution">
    <text evidence="3">The sequence shown here is derived from an EMBL/GenBank/DDBJ whole genome shotgun (WGS) entry which is preliminary data.</text>
</comment>
<feature type="domain" description="Tyrosine specific protein phosphatases" evidence="2">
    <location>
        <begin position="21"/>
        <end position="88"/>
    </location>
</feature>
<keyword evidence="4" id="KW-1185">Reference proteome</keyword>
<dbReference type="PROSITE" id="PS50056">
    <property type="entry name" value="TYR_PHOSPHATASE_2"/>
    <property type="match status" value="1"/>
</dbReference>
<sequence length="291" mass="33274">MENKIYYYNFAWKDYGDATLLGLLNMVKVLTFAISEGRVAVHCHAGLGRTGVLIACYLIYSLRVEANDAIRFVRYKRPGSVQTRGQIICVRHFANSILPQSIIFYVRDNDREKYMAPFTLSRYLRRQKVMLHGYDERIFKFLPKIIHVICERILKICGCWVDEFGSTSNLPLTTDFLCEKNENKVQRHESLYSICSSIFESSLLSPDINSPTSKNADIMDTASAPPSPNLSETSDTFSELDGDDVNENQLLENKCFQELETQKSFQEENHEEAVTIQDVRVVVDALLIDVT</sequence>
<dbReference type="InterPro" id="IPR016130">
    <property type="entry name" value="Tyr_Pase_AS"/>
</dbReference>
<evidence type="ECO:0000259" key="2">
    <source>
        <dbReference type="PROSITE" id="PS50056"/>
    </source>
</evidence>
<proteinExistence type="predicted"/>
<dbReference type="AlphaFoldDB" id="A0A0T6AXN3"/>
<dbReference type="GO" id="GO:0004725">
    <property type="term" value="F:protein tyrosine phosphatase activity"/>
    <property type="evidence" value="ECO:0007669"/>
    <property type="project" value="InterPro"/>
</dbReference>